<dbReference type="AlphaFoldDB" id="A0A8J7GBT7"/>
<dbReference type="InterPro" id="IPR047945">
    <property type="entry name" value="MIB_synthase"/>
</dbReference>
<dbReference type="GO" id="GO:0010333">
    <property type="term" value="F:terpene synthase activity"/>
    <property type="evidence" value="ECO:0007669"/>
    <property type="project" value="InterPro"/>
</dbReference>
<dbReference type="InterPro" id="IPR008949">
    <property type="entry name" value="Isoprenoid_synthase_dom_sf"/>
</dbReference>
<evidence type="ECO:0000256" key="1">
    <source>
        <dbReference type="ARBA" id="ARBA00001946"/>
    </source>
</evidence>
<keyword evidence="3" id="KW-0460">Magnesium</keyword>
<name>A0A8J7GBT7_9ACTN</name>
<organism evidence="9 10">
    <name type="scientific">Longispora fulva</name>
    <dbReference type="NCBI Taxonomy" id="619741"/>
    <lineage>
        <taxon>Bacteria</taxon>
        <taxon>Bacillati</taxon>
        <taxon>Actinomycetota</taxon>
        <taxon>Actinomycetes</taxon>
        <taxon>Micromonosporales</taxon>
        <taxon>Micromonosporaceae</taxon>
        <taxon>Longispora</taxon>
    </lineage>
</organism>
<dbReference type="Gene3D" id="1.10.600.10">
    <property type="entry name" value="Farnesyl Diphosphate Synthase"/>
    <property type="match status" value="1"/>
</dbReference>
<keyword evidence="10" id="KW-1185">Reference proteome</keyword>
<comment type="catalytic activity">
    <reaction evidence="5">
        <text>(E)-2-methylgeranyl diphosphate + H2O = 2-methylisoborneol + diphosphate</text>
        <dbReference type="Rhea" id="RHEA:32571"/>
        <dbReference type="ChEBI" id="CHEBI:15377"/>
        <dbReference type="ChEBI" id="CHEBI:33019"/>
        <dbReference type="ChEBI" id="CHEBI:61984"/>
        <dbReference type="ChEBI" id="CHEBI:61987"/>
        <dbReference type="EC" id="4.2.3.118"/>
    </reaction>
</comment>
<gene>
    <name evidence="9" type="ORF">IW245_000830</name>
</gene>
<evidence type="ECO:0000256" key="4">
    <source>
        <dbReference type="ARBA" id="ARBA00023239"/>
    </source>
</evidence>
<evidence type="ECO:0000256" key="3">
    <source>
        <dbReference type="ARBA" id="ARBA00022842"/>
    </source>
</evidence>
<keyword evidence="2" id="KW-0479">Metal-binding</keyword>
<evidence type="ECO:0000256" key="8">
    <source>
        <dbReference type="ARBA" id="ARBA00035696"/>
    </source>
</evidence>
<evidence type="ECO:0000256" key="6">
    <source>
        <dbReference type="ARBA" id="ARBA00035653"/>
    </source>
</evidence>
<proteinExistence type="inferred from homology"/>
<dbReference type="GO" id="GO:0046872">
    <property type="term" value="F:metal ion binding"/>
    <property type="evidence" value="ECO:0007669"/>
    <property type="project" value="UniProtKB-KW"/>
</dbReference>
<accession>A0A8J7GBT7</accession>
<comment type="caution">
    <text evidence="9">The sequence shown here is derived from an EMBL/GenBank/DDBJ whole genome shotgun (WGS) entry which is preliminary data.</text>
</comment>
<evidence type="ECO:0000256" key="5">
    <source>
        <dbReference type="ARBA" id="ARBA00035573"/>
    </source>
</evidence>
<dbReference type="SFLD" id="SFLDS00005">
    <property type="entry name" value="Isoprenoid_Synthase_Type_I"/>
    <property type="match status" value="1"/>
</dbReference>
<evidence type="ECO:0000256" key="7">
    <source>
        <dbReference type="ARBA" id="ARBA00035680"/>
    </source>
</evidence>
<evidence type="ECO:0000313" key="10">
    <source>
        <dbReference type="Proteomes" id="UP000622552"/>
    </source>
</evidence>
<dbReference type="EMBL" id="JADOUF010000001">
    <property type="protein sequence ID" value="MBG6134636.1"/>
    <property type="molecule type" value="Genomic_DNA"/>
</dbReference>
<protein>
    <recommendedName>
        <fullName evidence="8">2-methylisoborneol synthase</fullName>
        <ecNumber evidence="7">4.2.3.118</ecNumber>
    </recommendedName>
</protein>
<keyword evidence="4 9" id="KW-0456">Lyase</keyword>
<comment type="similarity">
    <text evidence="6">Belongs to the terpene synthase family. 2-methylisoborneol synthase subfamily.</text>
</comment>
<dbReference type="SUPFAM" id="SSF48576">
    <property type="entry name" value="Terpenoid synthases"/>
    <property type="match status" value="1"/>
</dbReference>
<dbReference type="Pfam" id="PF19086">
    <property type="entry name" value="Terpene_syn_C_2"/>
    <property type="match status" value="1"/>
</dbReference>
<comment type="cofactor">
    <cofactor evidence="1">
        <name>Mg(2+)</name>
        <dbReference type="ChEBI" id="CHEBI:18420"/>
    </cofactor>
</comment>
<dbReference type="NCBIfam" id="NF041167">
    <property type="entry name" value="f2_encap_cargo2"/>
    <property type="match status" value="1"/>
</dbReference>
<dbReference type="EC" id="4.2.3.118" evidence="7"/>
<dbReference type="Proteomes" id="UP000622552">
    <property type="component" value="Unassembled WGS sequence"/>
</dbReference>
<dbReference type="GO" id="GO:0042214">
    <property type="term" value="P:terpene metabolic process"/>
    <property type="evidence" value="ECO:0007669"/>
    <property type="project" value="InterPro"/>
</dbReference>
<dbReference type="InterPro" id="IPR034686">
    <property type="entry name" value="Terpene_cyclase-like_2"/>
</dbReference>
<evidence type="ECO:0000313" key="9">
    <source>
        <dbReference type="EMBL" id="MBG6134636.1"/>
    </source>
</evidence>
<evidence type="ECO:0000256" key="2">
    <source>
        <dbReference type="ARBA" id="ARBA00022723"/>
    </source>
</evidence>
<sequence length="443" mass="47337">MPVISRPPATESLVALARALLSDTSSAPSATLADLLGDSTPATAGLAGAGVGAAPVVDLAAAGLAPAVGLATVGPAPVVDLAAVGLGTAIPFPAFHGRPTGLGTSAAWLRPNQPEPATGATAAKGDDDLPELFCPGPARDDPALGELVNDRLVIWAEEMGIYAGRLDHLRSCNFGRLMMLTHPAVDDPDRLLAATQVVVAEWAADDYYLDEEEMGADPRLTSARLGLIYGMVDPAALPGAYQPQLDDFVRDEPIARAFRSGMRNLARYTTGAQMGRFQHQMAILFTTLGQNASWRVSGARPAVWEYLVHRHHNSYLPPMILVDALAGYELSAEEFYHPRVRRAFTMAGLAAVLINDLNSAGKEADDDLSLPEAIVAEEGCTRKEAIRRTIEIHNELMRGFVAEAGALSLVGTPNLRRFFADTWAWCGGSREWHATTRRYHSEA</sequence>
<dbReference type="SFLD" id="SFLDG01020">
    <property type="entry name" value="Terpene_Cyclase_Like_2"/>
    <property type="match status" value="1"/>
</dbReference>
<reference evidence="9" key="1">
    <citation type="submission" date="2020-11" db="EMBL/GenBank/DDBJ databases">
        <title>Sequencing the genomes of 1000 actinobacteria strains.</title>
        <authorList>
            <person name="Klenk H.-P."/>
        </authorList>
    </citation>
    <scope>NUCLEOTIDE SEQUENCE</scope>
    <source>
        <strain evidence="9">DSM 45356</strain>
    </source>
</reference>